<evidence type="ECO:0000313" key="2">
    <source>
        <dbReference type="EMBL" id="CAX22397.1"/>
    </source>
</evidence>
<organism evidence="2 3">
    <name type="scientific">Methylorubrum extorquens (strain DSM 6343 / CIP 106787 / DM4)</name>
    <name type="common">Methylobacterium extorquens</name>
    <dbReference type="NCBI Taxonomy" id="661410"/>
    <lineage>
        <taxon>Bacteria</taxon>
        <taxon>Pseudomonadati</taxon>
        <taxon>Pseudomonadota</taxon>
        <taxon>Alphaproteobacteria</taxon>
        <taxon>Hyphomicrobiales</taxon>
        <taxon>Methylobacteriaceae</taxon>
        <taxon>Methylorubrum</taxon>
    </lineage>
</organism>
<reference evidence="3" key="1">
    <citation type="journal article" date="2009" name="PLoS ONE">
        <title>Methylobacterium genome sequences: a reference blueprint to investigate microbial metabolism of C1 compounds from natural and industrial sources.</title>
        <authorList>
            <person name="Vuilleumier S."/>
            <person name="Chistoserdova L."/>
            <person name="Lee M.-C."/>
            <person name="Bringel F."/>
            <person name="Lajus A."/>
            <person name="Zhou Y."/>
            <person name="Gourion B."/>
            <person name="Barbe V."/>
            <person name="Chang J."/>
            <person name="Cruveiller S."/>
            <person name="Dossat C."/>
            <person name="Gillett W."/>
            <person name="Gruffaz C."/>
            <person name="Haugen E."/>
            <person name="Hourcade E."/>
            <person name="Levy R."/>
            <person name="Mangenot S."/>
            <person name="Muller E."/>
            <person name="Nadalig T."/>
            <person name="Pagni M."/>
            <person name="Penny C."/>
            <person name="Peyraud R."/>
            <person name="Robinson D.G."/>
            <person name="Roche D."/>
            <person name="Rouy Z."/>
            <person name="Saenampechek C."/>
            <person name="Salvignol G."/>
            <person name="Vallenet D."/>
            <person name="Wu Z."/>
            <person name="Marx C.J."/>
            <person name="Vorholt J.A."/>
            <person name="Olson M.V."/>
            <person name="Kaul R."/>
            <person name="Weissenbach J."/>
            <person name="Medigue C."/>
            <person name="Lidstrom M.E."/>
        </authorList>
    </citation>
    <scope>NUCLEOTIDE SEQUENCE [LARGE SCALE GENOMIC DNA]</scope>
    <source>
        <strain evidence="3">DSM 6343 / CIP 106787 / DM4</strain>
    </source>
</reference>
<dbReference type="KEGG" id="mdi:METDI0758"/>
<dbReference type="InterPro" id="IPR038162">
    <property type="entry name" value="SoxY_sf"/>
</dbReference>
<accession>C7CBM6</accession>
<sequence>MTQEPLPMRHAINRRQALALGTGAVLATTLSLRAGPASAAKNTSDEAIKAFTRGKEPVRGKVKLELPEIAENGNTVPMTVSVDVPMTEESFVEEVMILAEGNPNPGVISFHFTPSSVAEANTRIRLAETQNVIALARMNDGSVFSDVKQVKVTIGGCGG</sequence>
<feature type="domain" description="Ig-like SoxY" evidence="1">
    <location>
        <begin position="49"/>
        <end position="157"/>
    </location>
</feature>
<dbReference type="PROSITE" id="PS51318">
    <property type="entry name" value="TAT"/>
    <property type="match status" value="1"/>
</dbReference>
<name>C7CBM6_METED</name>
<evidence type="ECO:0000259" key="1">
    <source>
        <dbReference type="Pfam" id="PF13501"/>
    </source>
</evidence>
<dbReference type="HOGENOM" id="CLU_118521_1_1_5"/>
<dbReference type="InterPro" id="IPR006311">
    <property type="entry name" value="TAT_signal"/>
</dbReference>
<dbReference type="Proteomes" id="UP000008070">
    <property type="component" value="Chromosome"/>
</dbReference>
<dbReference type="Gene3D" id="2.60.40.2470">
    <property type="entry name" value="SoxY domain"/>
    <property type="match status" value="1"/>
</dbReference>
<proteinExistence type="predicted"/>
<dbReference type="InterPro" id="IPR032711">
    <property type="entry name" value="SoxY"/>
</dbReference>
<dbReference type="NCBIfam" id="TIGR04488">
    <property type="entry name" value="SoxY_true_GGCGG"/>
    <property type="match status" value="1"/>
</dbReference>
<protein>
    <submittedName>
        <fullName evidence="2">Sulfur oxidation protein (Tat pathway signal)</fullName>
    </submittedName>
</protein>
<dbReference type="EMBL" id="FP103042">
    <property type="protein sequence ID" value="CAX22397.1"/>
    <property type="molecule type" value="Genomic_DNA"/>
</dbReference>
<dbReference type="InterPro" id="IPR016568">
    <property type="entry name" value="Sulphur_oxidation_SoxY"/>
</dbReference>
<dbReference type="PIRSF" id="PIRSF010312">
    <property type="entry name" value="Sulphur_oxidation_SoxY"/>
    <property type="match status" value="1"/>
</dbReference>
<dbReference type="Pfam" id="PF13501">
    <property type="entry name" value="SoxY"/>
    <property type="match status" value="1"/>
</dbReference>
<gene>
    <name evidence="2" type="primary">soxY</name>
    <name evidence="2" type="ORF">METD_I0758</name>
</gene>
<dbReference type="AlphaFoldDB" id="C7CBM6"/>
<evidence type="ECO:0000313" key="3">
    <source>
        <dbReference type="Proteomes" id="UP000008070"/>
    </source>
</evidence>